<dbReference type="OrthoDB" id="9808343at2"/>
<proteinExistence type="predicted"/>
<dbReference type="EMBL" id="PYAT01000003">
    <property type="protein sequence ID" value="PSL40899.1"/>
    <property type="molecule type" value="Genomic_DNA"/>
</dbReference>
<dbReference type="Proteomes" id="UP000242682">
    <property type="component" value="Unassembled WGS sequence"/>
</dbReference>
<name>A0A2P8H3X4_9BACL</name>
<comment type="caution">
    <text evidence="1">The sequence shown here is derived from an EMBL/GenBank/DDBJ whole genome shotgun (WGS) entry which is preliminary data.</text>
</comment>
<gene>
    <name evidence="1" type="ORF">B0H99_10331</name>
</gene>
<protein>
    <submittedName>
        <fullName evidence="1">Uncharacterized protein</fullName>
    </submittedName>
</protein>
<keyword evidence="2" id="KW-1185">Reference proteome</keyword>
<organism evidence="1 2">
    <name type="scientific">Planomicrobium soli</name>
    <dbReference type="NCBI Taxonomy" id="1176648"/>
    <lineage>
        <taxon>Bacteria</taxon>
        <taxon>Bacillati</taxon>
        <taxon>Bacillota</taxon>
        <taxon>Bacilli</taxon>
        <taxon>Bacillales</taxon>
        <taxon>Caryophanaceae</taxon>
        <taxon>Planomicrobium</taxon>
    </lineage>
</organism>
<reference evidence="1 2" key="1">
    <citation type="submission" date="2018-03" db="EMBL/GenBank/DDBJ databases">
        <title>Genomic Encyclopedia of Type Strains, Phase III (KMG-III): the genomes of soil and plant-associated and newly described type strains.</title>
        <authorList>
            <person name="Whitman W."/>
        </authorList>
    </citation>
    <scope>NUCLEOTIDE SEQUENCE [LARGE SCALE GENOMIC DNA]</scope>
    <source>
        <strain evidence="1 2">CGMCC 1.12259</strain>
    </source>
</reference>
<accession>A0A2P8H3X4</accession>
<evidence type="ECO:0000313" key="1">
    <source>
        <dbReference type="EMBL" id="PSL40899.1"/>
    </source>
</evidence>
<dbReference type="AlphaFoldDB" id="A0A2P8H3X4"/>
<dbReference type="RefSeq" id="WP_106532411.1">
    <property type="nucleotide sequence ID" value="NZ_PYAT01000003.1"/>
</dbReference>
<sequence length="139" mass="15788">MKVFITVKSASSRKKYLNQMAVTLPETIATLQELVEELVKQNVKAAHASLEQQDLISFLTANETENQLAAGKVGFGYTYGEQKTDLEKAVQEVESGFRDGLYRVFINDEEVLEYKGTIKLREHDTLVFLRLTMLAGRIW</sequence>
<evidence type="ECO:0000313" key="2">
    <source>
        <dbReference type="Proteomes" id="UP000242682"/>
    </source>
</evidence>